<gene>
    <name evidence="8" type="ORF">AK830_g1183</name>
</gene>
<evidence type="ECO:0000256" key="7">
    <source>
        <dbReference type="SAM" id="Phobius"/>
    </source>
</evidence>
<feature type="transmembrane region" description="Helical" evidence="7">
    <location>
        <begin position="127"/>
        <end position="151"/>
    </location>
</feature>
<dbReference type="InterPro" id="IPR004840">
    <property type="entry name" value="Amino_acid_permease_CS"/>
</dbReference>
<dbReference type="AlphaFoldDB" id="A0A0N8H8R7"/>
<dbReference type="Proteomes" id="UP000050424">
    <property type="component" value="Unassembled WGS sequence"/>
</dbReference>
<feature type="compositionally biased region" description="Basic and acidic residues" evidence="6">
    <location>
        <begin position="1"/>
        <end position="17"/>
    </location>
</feature>
<keyword evidence="9" id="KW-1185">Reference proteome</keyword>
<keyword evidence="3 7" id="KW-0812">Transmembrane</keyword>
<feature type="region of interest" description="Disordered" evidence="6">
    <location>
        <begin position="1"/>
        <end position="24"/>
    </location>
</feature>
<dbReference type="GO" id="GO:0022857">
    <property type="term" value="F:transmembrane transporter activity"/>
    <property type="evidence" value="ECO:0007669"/>
    <property type="project" value="InterPro"/>
</dbReference>
<dbReference type="GO" id="GO:0006865">
    <property type="term" value="P:amino acid transport"/>
    <property type="evidence" value="ECO:0007669"/>
    <property type="project" value="InterPro"/>
</dbReference>
<evidence type="ECO:0000256" key="4">
    <source>
        <dbReference type="ARBA" id="ARBA00022989"/>
    </source>
</evidence>
<feature type="transmembrane region" description="Helical" evidence="7">
    <location>
        <begin position="203"/>
        <end position="224"/>
    </location>
</feature>
<dbReference type="PANTHER" id="PTHR45649">
    <property type="entry name" value="AMINO-ACID PERMEASE BAT1"/>
    <property type="match status" value="1"/>
</dbReference>
<evidence type="ECO:0000256" key="6">
    <source>
        <dbReference type="SAM" id="MobiDB-lite"/>
    </source>
</evidence>
<sequence length="308" mass="32572">MDTSDRPSSKSEKHGHADTSQNPESASIVAVATDSFGNSQNLIKNFSLISLASIGLVVGNVWPALGGSLLTSIANGGASGVIYEFIAASLCYFTVAAVLAELASALPSSAGVHLWASVTSGKRHGRFVGYFAGYWNCLAWIFAEASMSSIAGNLCVNMYAHVHPEFVVETWHVFVCYLLVTWLSCGTVIFCNASLPYLNIMGLFIILLGTIATTAVVATMVNIGDGPALSETVWTTWSADVGYPDGFVFVAGMLNGAFAMGTPDSTTHLAEEIPMPQVNVPKAIAAQYLLGFISAFAYLVTILYAIKD</sequence>
<keyword evidence="4 7" id="KW-1133">Transmembrane helix</keyword>
<feature type="transmembrane region" description="Helical" evidence="7">
    <location>
        <begin position="285"/>
        <end position="306"/>
    </location>
</feature>
<reference evidence="8 9" key="1">
    <citation type="submission" date="2015-09" db="EMBL/GenBank/DDBJ databases">
        <title>Draft genome of a European isolate of the apple canker pathogen Neonectria ditissima.</title>
        <authorList>
            <person name="Gomez-Cortecero A."/>
            <person name="Harrison R.J."/>
            <person name="Armitage A.D."/>
        </authorList>
    </citation>
    <scope>NUCLEOTIDE SEQUENCE [LARGE SCALE GENOMIC DNA]</scope>
    <source>
        <strain evidence="8 9">R09/05</strain>
    </source>
</reference>
<dbReference type="STRING" id="78410.A0A0N8H8R7"/>
<proteinExistence type="predicted"/>
<comment type="subcellular location">
    <subcellularLocation>
        <location evidence="1">Membrane</location>
        <topology evidence="1">Multi-pass membrane protein</topology>
    </subcellularLocation>
</comment>
<feature type="transmembrane region" description="Helical" evidence="7">
    <location>
        <begin position="85"/>
        <end position="106"/>
    </location>
</feature>
<dbReference type="InterPro" id="IPR002293">
    <property type="entry name" value="AA/rel_permease1"/>
</dbReference>
<dbReference type="Gene3D" id="1.20.1740.10">
    <property type="entry name" value="Amino acid/polyamine transporter I"/>
    <property type="match status" value="1"/>
</dbReference>
<dbReference type="Pfam" id="PF13520">
    <property type="entry name" value="AA_permease_2"/>
    <property type="match status" value="1"/>
</dbReference>
<evidence type="ECO:0000256" key="5">
    <source>
        <dbReference type="ARBA" id="ARBA00023136"/>
    </source>
</evidence>
<evidence type="ECO:0000313" key="9">
    <source>
        <dbReference type="Proteomes" id="UP000050424"/>
    </source>
</evidence>
<feature type="transmembrane region" description="Helical" evidence="7">
    <location>
        <begin position="171"/>
        <end position="191"/>
    </location>
</feature>
<evidence type="ECO:0000256" key="3">
    <source>
        <dbReference type="ARBA" id="ARBA00022692"/>
    </source>
</evidence>
<dbReference type="OrthoDB" id="3900342at2759"/>
<feature type="transmembrane region" description="Helical" evidence="7">
    <location>
        <begin position="46"/>
        <end position="65"/>
    </location>
</feature>
<evidence type="ECO:0000256" key="2">
    <source>
        <dbReference type="ARBA" id="ARBA00022448"/>
    </source>
</evidence>
<organism evidence="8 9">
    <name type="scientific">Neonectria ditissima</name>
    <dbReference type="NCBI Taxonomy" id="78410"/>
    <lineage>
        <taxon>Eukaryota</taxon>
        <taxon>Fungi</taxon>
        <taxon>Dikarya</taxon>
        <taxon>Ascomycota</taxon>
        <taxon>Pezizomycotina</taxon>
        <taxon>Sordariomycetes</taxon>
        <taxon>Hypocreomycetidae</taxon>
        <taxon>Hypocreales</taxon>
        <taxon>Nectriaceae</taxon>
        <taxon>Neonectria</taxon>
    </lineage>
</organism>
<name>A0A0N8H8R7_9HYPO</name>
<evidence type="ECO:0000256" key="1">
    <source>
        <dbReference type="ARBA" id="ARBA00004141"/>
    </source>
</evidence>
<comment type="caution">
    <text evidence="8">The sequence shown here is derived from an EMBL/GenBank/DDBJ whole genome shotgun (WGS) entry which is preliminary data.</text>
</comment>
<dbReference type="PROSITE" id="PS00218">
    <property type="entry name" value="AMINO_ACID_PERMEASE_1"/>
    <property type="match status" value="1"/>
</dbReference>
<keyword evidence="5 7" id="KW-0472">Membrane</keyword>
<protein>
    <recommendedName>
        <fullName evidence="10">Choline transport protein</fullName>
    </recommendedName>
</protein>
<evidence type="ECO:0008006" key="10">
    <source>
        <dbReference type="Google" id="ProtNLM"/>
    </source>
</evidence>
<keyword evidence="2" id="KW-0813">Transport</keyword>
<dbReference type="PANTHER" id="PTHR45649:SF27">
    <property type="entry name" value="CHOLINE TRANSPORTER (EUROFUNG)"/>
    <property type="match status" value="1"/>
</dbReference>
<dbReference type="EMBL" id="LKCW01000008">
    <property type="protein sequence ID" value="KPM45324.1"/>
    <property type="molecule type" value="Genomic_DNA"/>
</dbReference>
<evidence type="ECO:0000313" key="8">
    <source>
        <dbReference type="EMBL" id="KPM45324.1"/>
    </source>
</evidence>
<dbReference type="GO" id="GO:0016020">
    <property type="term" value="C:membrane"/>
    <property type="evidence" value="ECO:0007669"/>
    <property type="project" value="UniProtKB-SubCell"/>
</dbReference>
<accession>A0A0N8H8R7</accession>